<evidence type="ECO:0000313" key="3">
    <source>
        <dbReference type="Proteomes" id="UP000320839"/>
    </source>
</evidence>
<dbReference type="GO" id="GO:0047267">
    <property type="term" value="F:undecaprenyl-phosphate mannosyltransferase activity"/>
    <property type="evidence" value="ECO:0007669"/>
    <property type="project" value="UniProtKB-EC"/>
</dbReference>
<keyword evidence="2" id="KW-0328">Glycosyltransferase</keyword>
<dbReference type="CDD" id="cd04179">
    <property type="entry name" value="DPM_DPG-synthase_like"/>
    <property type="match status" value="1"/>
</dbReference>
<organism evidence="2 3">
    <name type="scientific">Gimesia panareensis</name>
    <dbReference type="NCBI Taxonomy" id="2527978"/>
    <lineage>
        <taxon>Bacteria</taxon>
        <taxon>Pseudomonadati</taxon>
        <taxon>Planctomycetota</taxon>
        <taxon>Planctomycetia</taxon>
        <taxon>Planctomycetales</taxon>
        <taxon>Planctomycetaceae</taxon>
        <taxon>Gimesia</taxon>
    </lineage>
</organism>
<dbReference type="PANTHER" id="PTHR48090">
    <property type="entry name" value="UNDECAPRENYL-PHOSPHATE 4-DEOXY-4-FORMAMIDO-L-ARABINOSE TRANSFERASE-RELATED"/>
    <property type="match status" value="1"/>
</dbReference>
<protein>
    <submittedName>
        <fullName evidence="2">Undecaprenyl-phosphate mannosyltransferase</fullName>
        <ecNumber evidence="2">2.4.1.54</ecNumber>
    </submittedName>
</protein>
<sequence>MQTQTVINPQCNYSQTLKLSKISVIIPVHNEESSLPFVLADLPPVGRVLVVDNGSSDGSADIAVLHGALVTQEPRRGYGSACLKGIQFLSALAHTKNEFPEVVVFIDGDYSDYPEELICLVKPIFEGSADFVLGSRLLGNMENGAMPVQSRWGNRLACFLMWLFWGARYSDLGPFRAISWNALQKLNMEDQNFGWTVEMQVKAAIHKLRIQELPVRYRRRIGVSKISGTVSGTIKAGYKILYTIAKYRWLTWGKQGKPG</sequence>
<proteinExistence type="predicted"/>
<keyword evidence="2" id="KW-0808">Transferase</keyword>
<dbReference type="EC" id="2.4.1.54" evidence="2"/>
<dbReference type="Gene3D" id="3.90.550.10">
    <property type="entry name" value="Spore Coat Polysaccharide Biosynthesis Protein SpsA, Chain A"/>
    <property type="match status" value="1"/>
</dbReference>
<dbReference type="Pfam" id="PF00535">
    <property type="entry name" value="Glycos_transf_2"/>
    <property type="match status" value="1"/>
</dbReference>
<evidence type="ECO:0000313" key="2">
    <source>
        <dbReference type="EMBL" id="QDV20599.1"/>
    </source>
</evidence>
<evidence type="ECO:0000259" key="1">
    <source>
        <dbReference type="Pfam" id="PF00535"/>
    </source>
</evidence>
<accession>A0A518FW67</accession>
<dbReference type="InterPro" id="IPR001173">
    <property type="entry name" value="Glyco_trans_2-like"/>
</dbReference>
<dbReference type="RefSeq" id="WP_145458880.1">
    <property type="nucleotide sequence ID" value="NZ_CP036317.1"/>
</dbReference>
<dbReference type="Proteomes" id="UP000320839">
    <property type="component" value="Chromosome"/>
</dbReference>
<dbReference type="AlphaFoldDB" id="A0A518FW67"/>
<dbReference type="PANTHER" id="PTHR48090:SF7">
    <property type="entry name" value="RFBJ PROTEIN"/>
    <property type="match status" value="1"/>
</dbReference>
<dbReference type="OrthoDB" id="9810303at2"/>
<dbReference type="EMBL" id="CP036317">
    <property type="protein sequence ID" value="QDV20599.1"/>
    <property type="molecule type" value="Genomic_DNA"/>
</dbReference>
<gene>
    <name evidence="2" type="ORF">Pan153_52750</name>
</gene>
<dbReference type="InterPro" id="IPR050256">
    <property type="entry name" value="Glycosyltransferase_2"/>
</dbReference>
<feature type="domain" description="Glycosyltransferase 2-like" evidence="1">
    <location>
        <begin position="23"/>
        <end position="165"/>
    </location>
</feature>
<name>A0A518FW67_9PLAN</name>
<dbReference type="SUPFAM" id="SSF53448">
    <property type="entry name" value="Nucleotide-diphospho-sugar transferases"/>
    <property type="match status" value="1"/>
</dbReference>
<dbReference type="InterPro" id="IPR029044">
    <property type="entry name" value="Nucleotide-diphossugar_trans"/>
</dbReference>
<reference evidence="2 3" key="1">
    <citation type="submission" date="2019-02" db="EMBL/GenBank/DDBJ databases">
        <title>Deep-cultivation of Planctomycetes and their phenomic and genomic characterization uncovers novel biology.</title>
        <authorList>
            <person name="Wiegand S."/>
            <person name="Jogler M."/>
            <person name="Boedeker C."/>
            <person name="Pinto D."/>
            <person name="Vollmers J."/>
            <person name="Rivas-Marin E."/>
            <person name="Kohn T."/>
            <person name="Peeters S.H."/>
            <person name="Heuer A."/>
            <person name="Rast P."/>
            <person name="Oberbeckmann S."/>
            <person name="Bunk B."/>
            <person name="Jeske O."/>
            <person name="Meyerdierks A."/>
            <person name="Storesund J.E."/>
            <person name="Kallscheuer N."/>
            <person name="Luecker S."/>
            <person name="Lage O.M."/>
            <person name="Pohl T."/>
            <person name="Merkel B.J."/>
            <person name="Hornburger P."/>
            <person name="Mueller R.-W."/>
            <person name="Bruemmer F."/>
            <person name="Labrenz M."/>
            <person name="Spormann A.M."/>
            <person name="Op den Camp H."/>
            <person name="Overmann J."/>
            <person name="Amann R."/>
            <person name="Jetten M.S.M."/>
            <person name="Mascher T."/>
            <person name="Medema M.H."/>
            <person name="Devos D.P."/>
            <person name="Kaster A.-K."/>
            <person name="Ovreas L."/>
            <person name="Rohde M."/>
            <person name="Galperin M.Y."/>
            <person name="Jogler C."/>
        </authorList>
    </citation>
    <scope>NUCLEOTIDE SEQUENCE [LARGE SCALE GENOMIC DNA]</scope>
    <source>
        <strain evidence="2 3">Pan153</strain>
    </source>
</reference>